<dbReference type="EMBL" id="HE580267">
    <property type="protein sequence ID" value="CCD22307.1"/>
    <property type="molecule type" value="Genomic_DNA"/>
</dbReference>
<dbReference type="InterPro" id="IPR013083">
    <property type="entry name" value="Znf_RING/FYVE/PHD"/>
</dbReference>
<keyword evidence="3" id="KW-0862">Zinc</keyword>
<dbReference type="Pfam" id="PF00097">
    <property type="entry name" value="zf-C3HC4"/>
    <property type="match status" value="1"/>
</dbReference>
<dbReference type="KEGG" id="ndi:NDAI_0A01490"/>
<proteinExistence type="predicted"/>
<accession>G0W3B9</accession>
<dbReference type="InterPro" id="IPR017907">
    <property type="entry name" value="Znf_RING_CS"/>
</dbReference>
<dbReference type="GO" id="GO:0016925">
    <property type="term" value="P:protein sumoylation"/>
    <property type="evidence" value="ECO:0007669"/>
    <property type="project" value="EnsemblFungi"/>
</dbReference>
<dbReference type="GO" id="GO:0000776">
    <property type="term" value="C:kinetochore"/>
    <property type="evidence" value="ECO:0007669"/>
    <property type="project" value="EnsemblFungi"/>
</dbReference>
<reference evidence="7 8" key="1">
    <citation type="journal article" date="2011" name="Proc. Natl. Acad. Sci. U.S.A.">
        <title>Evolutionary erosion of yeast sex chromosomes by mating-type switching accidents.</title>
        <authorList>
            <person name="Gordon J.L."/>
            <person name="Armisen D."/>
            <person name="Proux-Wera E."/>
            <person name="Oheigeartaigh S.S."/>
            <person name="Byrne K.P."/>
            <person name="Wolfe K.H."/>
        </authorList>
    </citation>
    <scope>NUCLEOTIDE SEQUENCE [LARGE SCALE GENOMIC DNA]</scope>
    <source>
        <strain evidence="8">ATCC 10597 / BCRC 20456 / CBS 421 / NBRC 0211 / NRRL Y-12639</strain>
    </source>
</reference>
<dbReference type="RefSeq" id="XP_003667550.1">
    <property type="nucleotide sequence ID" value="XM_003667502.1"/>
</dbReference>
<dbReference type="GO" id="GO:0006511">
    <property type="term" value="P:ubiquitin-dependent protein catabolic process"/>
    <property type="evidence" value="ECO:0007669"/>
    <property type="project" value="TreeGrafter"/>
</dbReference>
<feature type="domain" description="RING-type" evidence="6">
    <location>
        <begin position="227"/>
        <end position="271"/>
    </location>
</feature>
<keyword evidence="1" id="KW-0479">Metal-binding</keyword>
<dbReference type="OMA" id="DFKCVIC"/>
<name>G0W3B9_NAUDC</name>
<evidence type="ECO:0000256" key="3">
    <source>
        <dbReference type="ARBA" id="ARBA00022833"/>
    </source>
</evidence>
<evidence type="ECO:0000259" key="6">
    <source>
        <dbReference type="PROSITE" id="PS50089"/>
    </source>
</evidence>
<evidence type="ECO:0000256" key="1">
    <source>
        <dbReference type="ARBA" id="ARBA00022723"/>
    </source>
</evidence>
<dbReference type="InterPro" id="IPR001841">
    <property type="entry name" value="Znf_RING"/>
</dbReference>
<dbReference type="PROSITE" id="PS50089">
    <property type="entry name" value="ZF_RING_2"/>
    <property type="match status" value="1"/>
</dbReference>
<gene>
    <name evidence="7" type="primary">NDAI0A01490</name>
    <name evidence="7" type="ordered locus">NDAI_0A01490</name>
</gene>
<organism evidence="7 8">
    <name type="scientific">Naumovozyma dairenensis (strain ATCC 10597 / BCRC 20456 / CBS 421 / NBRC 0211 / NRRL Y-12639)</name>
    <name type="common">Saccharomyces dairenensis</name>
    <dbReference type="NCBI Taxonomy" id="1071378"/>
    <lineage>
        <taxon>Eukaryota</taxon>
        <taxon>Fungi</taxon>
        <taxon>Dikarya</taxon>
        <taxon>Ascomycota</taxon>
        <taxon>Saccharomycotina</taxon>
        <taxon>Saccharomycetes</taxon>
        <taxon>Saccharomycetales</taxon>
        <taxon>Saccharomycetaceae</taxon>
        <taxon>Naumovozyma</taxon>
    </lineage>
</organism>
<dbReference type="GO" id="GO:0006974">
    <property type="term" value="P:DNA damage response"/>
    <property type="evidence" value="ECO:0007669"/>
    <property type="project" value="EnsemblFungi"/>
</dbReference>
<evidence type="ECO:0000313" key="8">
    <source>
        <dbReference type="Proteomes" id="UP000000689"/>
    </source>
</evidence>
<feature type="compositionally biased region" description="Basic and acidic residues" evidence="5">
    <location>
        <begin position="1"/>
        <end position="13"/>
    </location>
</feature>
<evidence type="ECO:0000256" key="4">
    <source>
        <dbReference type="PROSITE-ProRule" id="PRU00175"/>
    </source>
</evidence>
<feature type="region of interest" description="Disordered" evidence="5">
    <location>
        <begin position="140"/>
        <end position="162"/>
    </location>
</feature>
<protein>
    <recommendedName>
        <fullName evidence="6">RING-type domain-containing protein</fullName>
    </recommendedName>
</protein>
<dbReference type="SUPFAM" id="SSF57850">
    <property type="entry name" value="RING/U-box"/>
    <property type="match status" value="1"/>
</dbReference>
<feature type="compositionally biased region" description="Polar residues" evidence="5">
    <location>
        <begin position="30"/>
        <end position="46"/>
    </location>
</feature>
<dbReference type="UniPathway" id="UPA00143"/>
<feature type="compositionally biased region" description="Low complexity" evidence="5">
    <location>
        <begin position="143"/>
        <end position="160"/>
    </location>
</feature>
<dbReference type="GO" id="GO:0008270">
    <property type="term" value="F:zinc ion binding"/>
    <property type="evidence" value="ECO:0007669"/>
    <property type="project" value="UniProtKB-KW"/>
</dbReference>
<dbReference type="eggNOG" id="KOG2164">
    <property type="taxonomic scope" value="Eukaryota"/>
</dbReference>
<dbReference type="AlphaFoldDB" id="G0W3B9"/>
<feature type="compositionally biased region" description="Acidic residues" evidence="5">
    <location>
        <begin position="82"/>
        <end position="101"/>
    </location>
</feature>
<evidence type="ECO:0000313" key="7">
    <source>
        <dbReference type="EMBL" id="CCD22307.1"/>
    </source>
</evidence>
<keyword evidence="8" id="KW-1185">Reference proteome</keyword>
<dbReference type="PANTHER" id="PTHR47094">
    <property type="entry name" value="ELFLESS, ISOFORM B"/>
    <property type="match status" value="1"/>
</dbReference>
<dbReference type="GO" id="GO:0032183">
    <property type="term" value="F:SUMO binding"/>
    <property type="evidence" value="ECO:0007669"/>
    <property type="project" value="TreeGrafter"/>
</dbReference>
<dbReference type="GeneID" id="11495352"/>
<evidence type="ECO:0000256" key="2">
    <source>
        <dbReference type="ARBA" id="ARBA00022771"/>
    </source>
</evidence>
<sequence length="297" mass="33083">MGDINSERSLSEREIEDDYHEQNNKRRRLTSTSSSEDPTELESQQQEIDEISGNIEPSPINILNETQTPPALPGPTLNLENSDLEEVEDVEEIDDADDDSLDLSRALEENDHSTASPELIDEPDEVINLSTQVFSADTSLHGTNNTATTTTVPTTDTANDGNSIEMARTEPRTRHTSSSAGFDTLMEAIDLDAAEQQVIEIVDEEPENEKEKSQQHEPNKPLTAYQCPICMDPPDEALLTPCGHVFCCDCLFQMVNSSRTNRRDGHCALCRSSVKLKDVKLIILRKKRVKRVESTVT</sequence>
<dbReference type="STRING" id="1071378.G0W3B9"/>
<dbReference type="InterPro" id="IPR049627">
    <property type="entry name" value="SLX8"/>
</dbReference>
<dbReference type="Gene3D" id="3.30.40.10">
    <property type="entry name" value="Zinc/RING finger domain, C3HC4 (zinc finger)"/>
    <property type="match status" value="1"/>
</dbReference>
<feature type="region of interest" description="Disordered" evidence="5">
    <location>
        <begin position="1"/>
        <end position="102"/>
    </location>
</feature>
<dbReference type="GO" id="GO:0033768">
    <property type="term" value="C:SUMO-targeted ubiquitin ligase complex"/>
    <property type="evidence" value="ECO:0007669"/>
    <property type="project" value="EnsemblFungi"/>
</dbReference>
<dbReference type="PANTHER" id="PTHR47094:SF1">
    <property type="entry name" value="RING-TYPE E3 UBIQUITIN TRANSFERASE"/>
    <property type="match status" value="1"/>
</dbReference>
<dbReference type="GO" id="GO:0000723">
    <property type="term" value="P:telomere maintenance"/>
    <property type="evidence" value="ECO:0007669"/>
    <property type="project" value="EnsemblFungi"/>
</dbReference>
<keyword evidence="2 4" id="KW-0863">Zinc-finger</keyword>
<dbReference type="HOGENOM" id="CLU_081643_0_0_1"/>
<dbReference type="GO" id="GO:0061630">
    <property type="term" value="F:ubiquitin protein ligase activity"/>
    <property type="evidence" value="ECO:0007669"/>
    <property type="project" value="InterPro"/>
</dbReference>
<dbReference type="SMART" id="SM00184">
    <property type="entry name" value="RING"/>
    <property type="match status" value="1"/>
</dbReference>
<dbReference type="OrthoDB" id="6270329at2759"/>
<evidence type="ECO:0000256" key="5">
    <source>
        <dbReference type="SAM" id="MobiDB-lite"/>
    </source>
</evidence>
<dbReference type="GO" id="GO:0140082">
    <property type="term" value="F:SUMO-ubiquitin ligase activity"/>
    <property type="evidence" value="ECO:0007669"/>
    <property type="project" value="TreeGrafter"/>
</dbReference>
<dbReference type="PROSITE" id="PS00518">
    <property type="entry name" value="ZF_RING_1"/>
    <property type="match status" value="1"/>
</dbReference>
<dbReference type="Proteomes" id="UP000000689">
    <property type="component" value="Chromosome 1"/>
</dbReference>
<dbReference type="InterPro" id="IPR018957">
    <property type="entry name" value="Znf_C3HC4_RING-type"/>
</dbReference>
<dbReference type="GO" id="GO:0016567">
    <property type="term" value="P:protein ubiquitination"/>
    <property type="evidence" value="ECO:0007669"/>
    <property type="project" value="UniProtKB-UniPathway"/>
</dbReference>